<dbReference type="EMBL" id="QMFY01000006">
    <property type="protein sequence ID" value="RAW00755.1"/>
    <property type="molecule type" value="Genomic_DNA"/>
</dbReference>
<evidence type="ECO:0000313" key="1">
    <source>
        <dbReference type="EMBL" id="RAW00755.1"/>
    </source>
</evidence>
<dbReference type="OrthoDB" id="9856838at2"/>
<dbReference type="Proteomes" id="UP000251889">
    <property type="component" value="Unassembled WGS sequence"/>
</dbReference>
<organism evidence="1 2">
    <name type="scientific">Pseudochryseolinea flava</name>
    <dbReference type="NCBI Taxonomy" id="2059302"/>
    <lineage>
        <taxon>Bacteria</taxon>
        <taxon>Pseudomonadati</taxon>
        <taxon>Bacteroidota</taxon>
        <taxon>Cytophagia</taxon>
        <taxon>Cytophagales</taxon>
        <taxon>Fulvivirgaceae</taxon>
        <taxon>Pseudochryseolinea</taxon>
    </lineage>
</organism>
<name>A0A364Y4M4_9BACT</name>
<dbReference type="RefSeq" id="WP_112747556.1">
    <property type="nucleotide sequence ID" value="NZ_QMFY01000006.1"/>
</dbReference>
<sequence length="133" mass="15771">MAQQEFKTKWASELPPWGAFDDYVILESSITHDKFITRPEEFNFMMDNLFAKWQEKKIEYIQVLKDWNECLGAWSVEASLTVIEDLPNFIDTIKLIDGVDNGEAYGILENRDLKRLMEFLIHHQDERISIREE</sequence>
<accession>A0A364Y4M4</accession>
<comment type="caution">
    <text evidence="1">The sequence shown here is derived from an EMBL/GenBank/DDBJ whole genome shotgun (WGS) entry which is preliminary data.</text>
</comment>
<reference evidence="1 2" key="1">
    <citation type="submission" date="2018-06" db="EMBL/GenBank/DDBJ databases">
        <title>Chryseolinea flavus sp. nov., a member of the phylum Bacteroidetes isolated from soil.</title>
        <authorList>
            <person name="Li Y."/>
            <person name="Wang J."/>
        </authorList>
    </citation>
    <scope>NUCLEOTIDE SEQUENCE [LARGE SCALE GENOMIC DNA]</scope>
    <source>
        <strain evidence="1 2">SDU1-6</strain>
    </source>
</reference>
<keyword evidence="2" id="KW-1185">Reference proteome</keyword>
<protein>
    <submittedName>
        <fullName evidence="1">Uncharacterized protein</fullName>
    </submittedName>
</protein>
<proteinExistence type="predicted"/>
<evidence type="ECO:0000313" key="2">
    <source>
        <dbReference type="Proteomes" id="UP000251889"/>
    </source>
</evidence>
<dbReference type="AlphaFoldDB" id="A0A364Y4M4"/>
<gene>
    <name evidence="1" type="ORF">DQQ10_14345</name>
</gene>